<dbReference type="AlphaFoldDB" id="A0AAV7W4A0"/>
<accession>A0AAV7W4A0</accession>
<feature type="region of interest" description="Disordered" evidence="1">
    <location>
        <begin position="21"/>
        <end position="40"/>
    </location>
</feature>
<evidence type="ECO:0000313" key="2">
    <source>
        <dbReference type="EMBL" id="KAJ1207362.1"/>
    </source>
</evidence>
<proteinExistence type="predicted"/>
<gene>
    <name evidence="2" type="ORF">NDU88_002753</name>
</gene>
<evidence type="ECO:0000256" key="1">
    <source>
        <dbReference type="SAM" id="MobiDB-lite"/>
    </source>
</evidence>
<feature type="compositionally biased region" description="Basic and acidic residues" evidence="1">
    <location>
        <begin position="77"/>
        <end position="89"/>
    </location>
</feature>
<name>A0AAV7W4A0_PLEWA</name>
<organism evidence="2 3">
    <name type="scientific">Pleurodeles waltl</name>
    <name type="common">Iberian ribbed newt</name>
    <dbReference type="NCBI Taxonomy" id="8319"/>
    <lineage>
        <taxon>Eukaryota</taxon>
        <taxon>Metazoa</taxon>
        <taxon>Chordata</taxon>
        <taxon>Craniata</taxon>
        <taxon>Vertebrata</taxon>
        <taxon>Euteleostomi</taxon>
        <taxon>Amphibia</taxon>
        <taxon>Batrachia</taxon>
        <taxon>Caudata</taxon>
        <taxon>Salamandroidea</taxon>
        <taxon>Salamandridae</taxon>
        <taxon>Pleurodelinae</taxon>
        <taxon>Pleurodeles</taxon>
    </lineage>
</organism>
<feature type="region of interest" description="Disordered" evidence="1">
    <location>
        <begin position="68"/>
        <end position="95"/>
    </location>
</feature>
<reference evidence="2" key="1">
    <citation type="journal article" date="2022" name="bioRxiv">
        <title>Sequencing and chromosome-scale assembly of the giantPleurodeles waltlgenome.</title>
        <authorList>
            <person name="Brown T."/>
            <person name="Elewa A."/>
            <person name="Iarovenko S."/>
            <person name="Subramanian E."/>
            <person name="Araus A.J."/>
            <person name="Petzold A."/>
            <person name="Susuki M."/>
            <person name="Suzuki K.-i.T."/>
            <person name="Hayashi T."/>
            <person name="Toyoda A."/>
            <person name="Oliveira C."/>
            <person name="Osipova E."/>
            <person name="Leigh N.D."/>
            <person name="Simon A."/>
            <person name="Yun M.H."/>
        </authorList>
    </citation>
    <scope>NUCLEOTIDE SEQUENCE</scope>
    <source>
        <strain evidence="2">20211129_DDA</strain>
        <tissue evidence="2">Liver</tissue>
    </source>
</reference>
<protein>
    <submittedName>
        <fullName evidence="2">Uncharacterized protein</fullName>
    </submittedName>
</protein>
<evidence type="ECO:0000313" key="3">
    <source>
        <dbReference type="Proteomes" id="UP001066276"/>
    </source>
</evidence>
<dbReference type="Proteomes" id="UP001066276">
    <property type="component" value="Chromosome 1_2"/>
</dbReference>
<comment type="caution">
    <text evidence="2">The sequence shown here is derived from an EMBL/GenBank/DDBJ whole genome shotgun (WGS) entry which is preliminary data.</text>
</comment>
<feature type="compositionally biased region" description="Basic and acidic residues" evidence="1">
    <location>
        <begin position="29"/>
        <end position="40"/>
    </location>
</feature>
<dbReference type="EMBL" id="JANPWB010000002">
    <property type="protein sequence ID" value="KAJ1207362.1"/>
    <property type="molecule type" value="Genomic_DNA"/>
</dbReference>
<keyword evidence="3" id="KW-1185">Reference proteome</keyword>
<sequence length="95" mass="10594">MSRFGAWYCVPNPSCLEERAVASAGTSEAGRRLDRGEAAEQTRLRRSPWFGARYCMPNPNYLEERAVASAGTSEAGGRLDRGEATEQTRLRRSPW</sequence>